<gene>
    <name evidence="1" type="ORF">ACFOOQ_04360</name>
</gene>
<evidence type="ECO:0000313" key="1">
    <source>
        <dbReference type="EMBL" id="MFC3674764.1"/>
    </source>
</evidence>
<accession>A0ABV7VCA7</accession>
<reference evidence="2" key="1">
    <citation type="journal article" date="2019" name="Int. J. Syst. Evol. Microbiol.">
        <title>The Global Catalogue of Microorganisms (GCM) 10K type strain sequencing project: providing services to taxonomists for standard genome sequencing and annotation.</title>
        <authorList>
            <consortium name="The Broad Institute Genomics Platform"/>
            <consortium name="The Broad Institute Genome Sequencing Center for Infectious Disease"/>
            <person name="Wu L."/>
            <person name="Ma J."/>
        </authorList>
    </citation>
    <scope>NUCLEOTIDE SEQUENCE [LARGE SCALE GENOMIC DNA]</scope>
    <source>
        <strain evidence="2">KCTC 42182</strain>
    </source>
</reference>
<name>A0ABV7VCA7_9PROT</name>
<proteinExistence type="predicted"/>
<dbReference type="EMBL" id="JBHRYJ010000001">
    <property type="protein sequence ID" value="MFC3674764.1"/>
    <property type="molecule type" value="Genomic_DNA"/>
</dbReference>
<sequence>MEAREFRERFIVTLFRVAHSAGLIKYYDAVMIADKGGLTPLRDQLRLVVDDIAGRGWGKAYPGMSHLNVQITHAGIEAAEDLLQVHPEYKGVPASDRYVALSDNQRNEVAAEVQNLKSAVRAANDVEEKDRQIALSEIAVFEATIVQPQIPVELVERFAQKVLGWILKKFGEALTGAAIKVLVDRLIKIALGVG</sequence>
<protein>
    <submittedName>
        <fullName evidence="1">Uncharacterized protein</fullName>
    </submittedName>
</protein>
<dbReference type="RefSeq" id="WP_379722195.1">
    <property type="nucleotide sequence ID" value="NZ_JBHRYJ010000001.1"/>
</dbReference>
<dbReference type="Proteomes" id="UP001595711">
    <property type="component" value="Unassembled WGS sequence"/>
</dbReference>
<comment type="caution">
    <text evidence="1">The sequence shown here is derived from an EMBL/GenBank/DDBJ whole genome shotgun (WGS) entry which is preliminary data.</text>
</comment>
<keyword evidence="2" id="KW-1185">Reference proteome</keyword>
<evidence type="ECO:0000313" key="2">
    <source>
        <dbReference type="Proteomes" id="UP001595711"/>
    </source>
</evidence>
<organism evidence="1 2">
    <name type="scientific">Ferrovibrio xuzhouensis</name>
    <dbReference type="NCBI Taxonomy" id="1576914"/>
    <lineage>
        <taxon>Bacteria</taxon>
        <taxon>Pseudomonadati</taxon>
        <taxon>Pseudomonadota</taxon>
        <taxon>Alphaproteobacteria</taxon>
        <taxon>Rhodospirillales</taxon>
        <taxon>Rhodospirillaceae</taxon>
        <taxon>Ferrovibrio</taxon>
    </lineage>
</organism>